<protein>
    <submittedName>
        <fullName evidence="2">Uncharacterized protein</fullName>
    </submittedName>
</protein>
<evidence type="ECO:0000313" key="1">
    <source>
        <dbReference type="Proteomes" id="UP000887576"/>
    </source>
</evidence>
<reference evidence="2" key="1">
    <citation type="submission" date="2022-11" db="UniProtKB">
        <authorList>
            <consortium name="WormBaseParasite"/>
        </authorList>
    </citation>
    <scope>IDENTIFICATION</scope>
</reference>
<evidence type="ECO:0000313" key="2">
    <source>
        <dbReference type="WBParaSite" id="JU765_v2.g15607.t2"/>
    </source>
</evidence>
<sequence length="589" mass="64221">MFLFGQLLLNLIFGFCFPLIVFVSCTKTSKKTTKSTAPLKADQNAGQVSLVTATSGGDPTMTQKTSTAASAPRNSETVTPGQVLVSSELGSTTNLTPESEAKAKTEVQTAESKNRTEKPTEIVAITGQKTEQKPALPKPVEDLEGSQKKKVTETMDVNETLDQSLKKVDKKQRDKRFPHLVPGTIEYMAAQCGPPTDAEPRSGTAWFIRDRMSNLSIIPTLTRSQVRELCSGINLTEVEPIHHQNHERPSSFVVWCLGLTVVTIVTLCAIVGIGLMRIMSKAAYHRFITFFVALGVGSLSGTAVFHLIPQAFGLVNSDPEHKYIFAACSVLEGIYAFFVVDKLLKIIFHIKCKNKAMRNPIRHPHKDLPTEKADEESLVKDGRSIELQKISDENTADASLTAQAHSLCAHDHDVHFKEGDSPLKVVALMIIFGDGLHNFLDGISIGASFSESITSGLSISLAVIFEEFPHELGDIAILISAGMSIKQALIYNLLSAMSCYIGFGIGVFFGNLDENIEPVIFALAAGMFLYISISCMMPDMKLAMDDGLQVSLRSGLEIFVLQIVGVFTGLSLMYFMAVHGEKLTNLIIQ</sequence>
<organism evidence="1 2">
    <name type="scientific">Panagrolaimus sp. JU765</name>
    <dbReference type="NCBI Taxonomy" id="591449"/>
    <lineage>
        <taxon>Eukaryota</taxon>
        <taxon>Metazoa</taxon>
        <taxon>Ecdysozoa</taxon>
        <taxon>Nematoda</taxon>
        <taxon>Chromadorea</taxon>
        <taxon>Rhabditida</taxon>
        <taxon>Tylenchina</taxon>
        <taxon>Panagrolaimomorpha</taxon>
        <taxon>Panagrolaimoidea</taxon>
        <taxon>Panagrolaimidae</taxon>
        <taxon>Panagrolaimus</taxon>
    </lineage>
</organism>
<dbReference type="Proteomes" id="UP000887576">
    <property type="component" value="Unplaced"/>
</dbReference>
<accession>A0AC34QEE0</accession>
<name>A0AC34QEE0_9BILA</name>
<proteinExistence type="predicted"/>
<dbReference type="WBParaSite" id="JU765_v2.g15607.t2">
    <property type="protein sequence ID" value="JU765_v2.g15607.t2"/>
    <property type="gene ID" value="JU765_v2.g15607"/>
</dbReference>